<sequence length="431" mass="48311">MEPTGLITPQPWMTAPSTKAVMDAFRAAGAEARFIGGCVRDAVLGRPAKDIDIATPTEPEQVMELLAAANIYVIPTGIKHGTVTAIVDAHHFEITTLRIDVEHFGRHARVQFTDDWTQDAARRDFTINTLSCDELGNVYDPYDGLADLGKGWVRFVGDAEQRINEDVLRLLRFFRFYAQYGKPPASGRALRACRKLASRLPELSGERVRGELFRILTAPHPADTIFLMRGERVLEFILPEAGDVGRLRMLVWLLERAVKIEGVHIDPVRRLAALLKPDITPEQTAQVAARLKFSNKECAHLLAMCKAEPKISSELSDHELRIHCDKYGNATMVDRALIAWAGELALEAHLPPERTLRWKSMVETARDFVAVSFPLHGQDVLDRGLQRGPQVGALLQQVQSWWREQDFRPDRTECLEQLDALIKARSDGTSS</sequence>
<keyword evidence="12" id="KW-1185">Reference proteome</keyword>
<dbReference type="SUPFAM" id="SSF81891">
    <property type="entry name" value="Poly A polymerase C-terminal region-like"/>
    <property type="match status" value="1"/>
</dbReference>
<organism evidence="11 12">
    <name type="scientific">Magnetovibrio blakemorei</name>
    <dbReference type="NCBI Taxonomy" id="28181"/>
    <lineage>
        <taxon>Bacteria</taxon>
        <taxon>Pseudomonadati</taxon>
        <taxon>Pseudomonadota</taxon>
        <taxon>Alphaproteobacteria</taxon>
        <taxon>Rhodospirillales</taxon>
        <taxon>Magnetovibrionaceae</taxon>
        <taxon>Magnetovibrio</taxon>
    </lineage>
</organism>
<dbReference type="GO" id="GO:0000049">
    <property type="term" value="F:tRNA binding"/>
    <property type="evidence" value="ECO:0007669"/>
    <property type="project" value="TreeGrafter"/>
</dbReference>
<dbReference type="SUPFAM" id="SSF81301">
    <property type="entry name" value="Nucleotidyltransferase"/>
    <property type="match status" value="1"/>
</dbReference>
<dbReference type="GO" id="GO:0046872">
    <property type="term" value="F:metal ion binding"/>
    <property type="evidence" value="ECO:0007669"/>
    <property type="project" value="UniProtKB-KW"/>
</dbReference>
<dbReference type="Proteomes" id="UP000095347">
    <property type="component" value="Unassembled WGS sequence"/>
</dbReference>
<evidence type="ECO:0008006" key="13">
    <source>
        <dbReference type="Google" id="ProtNLM"/>
    </source>
</evidence>
<evidence type="ECO:0000259" key="10">
    <source>
        <dbReference type="Pfam" id="PF12627"/>
    </source>
</evidence>
<dbReference type="InterPro" id="IPR050264">
    <property type="entry name" value="Bact_CCA-adding_enz_type3_sf"/>
</dbReference>
<dbReference type="InterPro" id="IPR043519">
    <property type="entry name" value="NT_sf"/>
</dbReference>
<proteinExistence type="inferred from homology"/>
<keyword evidence="8" id="KW-0694">RNA-binding</keyword>
<gene>
    <name evidence="11" type="ORF">BEN30_10065</name>
</gene>
<evidence type="ECO:0000256" key="1">
    <source>
        <dbReference type="ARBA" id="ARBA00001946"/>
    </source>
</evidence>
<dbReference type="EMBL" id="MCGG01000025">
    <property type="protein sequence ID" value="OEJ67115.1"/>
    <property type="molecule type" value="Genomic_DNA"/>
</dbReference>
<dbReference type="CDD" id="cd05398">
    <property type="entry name" value="NT_ClassII-CCAase"/>
    <property type="match status" value="1"/>
</dbReference>
<evidence type="ECO:0000313" key="12">
    <source>
        <dbReference type="Proteomes" id="UP000095347"/>
    </source>
</evidence>
<keyword evidence="7" id="KW-0460">Magnesium</keyword>
<dbReference type="PANTHER" id="PTHR46173">
    <property type="entry name" value="CCA TRNA NUCLEOTIDYLTRANSFERASE 1, MITOCHONDRIAL"/>
    <property type="match status" value="1"/>
</dbReference>
<evidence type="ECO:0000256" key="8">
    <source>
        <dbReference type="RuleBase" id="RU003953"/>
    </source>
</evidence>
<dbReference type="AlphaFoldDB" id="A0A1E5Q7R7"/>
<feature type="domain" description="tRNA nucleotidyltransferase/poly(A) polymerase RNA and SrmB- binding" evidence="10">
    <location>
        <begin position="190"/>
        <end position="241"/>
    </location>
</feature>
<keyword evidence="4" id="KW-0548">Nucleotidyltransferase</keyword>
<comment type="caution">
    <text evidence="11">The sequence shown here is derived from an EMBL/GenBank/DDBJ whole genome shotgun (WGS) entry which is preliminary data.</text>
</comment>
<dbReference type="Pfam" id="PF01743">
    <property type="entry name" value="PolyA_pol"/>
    <property type="match status" value="1"/>
</dbReference>
<reference evidence="12" key="1">
    <citation type="submission" date="2016-07" db="EMBL/GenBank/DDBJ databases">
        <authorList>
            <person name="Florea S."/>
            <person name="Webb J.S."/>
            <person name="Jaromczyk J."/>
            <person name="Schardl C.L."/>
        </authorList>
    </citation>
    <scope>NUCLEOTIDE SEQUENCE [LARGE SCALE GENOMIC DNA]</scope>
    <source>
        <strain evidence="12">MV-1</strain>
    </source>
</reference>
<dbReference type="STRING" id="28181.BEN30_10065"/>
<evidence type="ECO:0000256" key="7">
    <source>
        <dbReference type="ARBA" id="ARBA00022842"/>
    </source>
</evidence>
<evidence type="ECO:0000256" key="2">
    <source>
        <dbReference type="ARBA" id="ARBA00022679"/>
    </source>
</evidence>
<dbReference type="RefSeq" id="WP_069957944.1">
    <property type="nucleotide sequence ID" value="NZ_MCGG01000025.1"/>
</dbReference>
<dbReference type="GO" id="GO:0000166">
    <property type="term" value="F:nucleotide binding"/>
    <property type="evidence" value="ECO:0007669"/>
    <property type="project" value="UniProtKB-KW"/>
</dbReference>
<keyword evidence="6" id="KW-0547">Nucleotide-binding</keyword>
<accession>A0A1E5Q7R7</accession>
<comment type="cofactor">
    <cofactor evidence="1">
        <name>Mg(2+)</name>
        <dbReference type="ChEBI" id="CHEBI:18420"/>
    </cofactor>
</comment>
<evidence type="ECO:0000256" key="4">
    <source>
        <dbReference type="ARBA" id="ARBA00022695"/>
    </source>
</evidence>
<protein>
    <recommendedName>
        <fullName evidence="13">tRNA nucleotidyltransferase</fullName>
    </recommendedName>
</protein>
<dbReference type="GO" id="GO:0008033">
    <property type="term" value="P:tRNA processing"/>
    <property type="evidence" value="ECO:0007669"/>
    <property type="project" value="UniProtKB-KW"/>
</dbReference>
<keyword evidence="2 8" id="KW-0808">Transferase</keyword>
<keyword evidence="3" id="KW-0819">tRNA processing</keyword>
<evidence type="ECO:0000259" key="9">
    <source>
        <dbReference type="Pfam" id="PF01743"/>
    </source>
</evidence>
<dbReference type="InterPro" id="IPR002646">
    <property type="entry name" value="PolA_pol_head_dom"/>
</dbReference>
<name>A0A1E5Q7R7_9PROT</name>
<evidence type="ECO:0000313" key="11">
    <source>
        <dbReference type="EMBL" id="OEJ67115.1"/>
    </source>
</evidence>
<dbReference type="Pfam" id="PF12627">
    <property type="entry name" value="PolyA_pol_RNAbd"/>
    <property type="match status" value="1"/>
</dbReference>
<evidence type="ECO:0000256" key="6">
    <source>
        <dbReference type="ARBA" id="ARBA00022741"/>
    </source>
</evidence>
<evidence type="ECO:0000256" key="3">
    <source>
        <dbReference type="ARBA" id="ARBA00022694"/>
    </source>
</evidence>
<comment type="similarity">
    <text evidence="8">Belongs to the tRNA nucleotidyltransferase/poly(A) polymerase family.</text>
</comment>
<dbReference type="Gene3D" id="1.10.3090.10">
    <property type="entry name" value="cca-adding enzyme, domain 2"/>
    <property type="match status" value="1"/>
</dbReference>
<keyword evidence="5" id="KW-0479">Metal-binding</keyword>
<dbReference type="GO" id="GO:0016779">
    <property type="term" value="F:nucleotidyltransferase activity"/>
    <property type="evidence" value="ECO:0007669"/>
    <property type="project" value="UniProtKB-KW"/>
</dbReference>
<evidence type="ECO:0000256" key="5">
    <source>
        <dbReference type="ARBA" id="ARBA00022723"/>
    </source>
</evidence>
<dbReference type="InterPro" id="IPR032828">
    <property type="entry name" value="PolyA_RNA-bd"/>
</dbReference>
<dbReference type="Gene3D" id="3.30.460.10">
    <property type="entry name" value="Beta Polymerase, domain 2"/>
    <property type="match status" value="1"/>
</dbReference>
<feature type="domain" description="Poly A polymerase head" evidence="9">
    <location>
        <begin position="33"/>
        <end position="154"/>
    </location>
</feature>
<dbReference type="PANTHER" id="PTHR46173:SF1">
    <property type="entry name" value="CCA TRNA NUCLEOTIDYLTRANSFERASE 1, MITOCHONDRIAL"/>
    <property type="match status" value="1"/>
</dbReference>